<protein>
    <submittedName>
        <fullName evidence="8">MFS transporter</fullName>
    </submittedName>
</protein>
<dbReference type="Proteomes" id="UP000824140">
    <property type="component" value="Unassembled WGS sequence"/>
</dbReference>
<keyword evidence="4 7" id="KW-0812">Transmembrane</keyword>
<feature type="transmembrane region" description="Helical" evidence="7">
    <location>
        <begin position="178"/>
        <end position="198"/>
    </location>
</feature>
<accession>A0A9D1K613</accession>
<comment type="subcellular location">
    <subcellularLocation>
        <location evidence="1">Cell membrane</location>
        <topology evidence="1">Multi-pass membrane protein</topology>
    </subcellularLocation>
</comment>
<reference evidence="8" key="1">
    <citation type="submission" date="2020-10" db="EMBL/GenBank/DDBJ databases">
        <authorList>
            <person name="Gilroy R."/>
        </authorList>
    </citation>
    <scope>NUCLEOTIDE SEQUENCE</scope>
    <source>
        <strain evidence="8">13766</strain>
    </source>
</reference>
<evidence type="ECO:0000313" key="8">
    <source>
        <dbReference type="EMBL" id="HIS92172.1"/>
    </source>
</evidence>
<dbReference type="Pfam" id="PF07690">
    <property type="entry name" value="MFS_1"/>
    <property type="match status" value="1"/>
</dbReference>
<sequence>MKMEYRKLKPYLLLWGTQSLSALGSAMTNYALVIWLYQKSGSALETALLSICSYAPYVLMSVFAGALSDRWNKKRTMLCCDLCAAACTLIVLGLLKADRLLPWHMYILNALSGLMNTVQQPASDVAATLLVPRELYQKTSGLRSFSQSLVTILTPVFATVLLAFAGMDWVIAVDLSSFAIAFLTLLFCIRVPAAPQSANADELILRSARAGLAWLRRKALILKLILFLACINLVASAYNAALPALLLSRPQGGETVLGWVNAVSGLATLAGSVLVTLLPAPKNRVKVICLTLMLSMGTENFLLALGKTPLAWCVGSVLGWIGIPIMNANLDVILRSSIPANMQGRVYSCRNTLQFFTIPLGFFLGGVLVDEVFSPLMAAAPPGGMLDRLFGGPGAGAAATFCVLAVMGVAVCAAFFFFLRRESWRDGDSAR</sequence>
<feature type="transmembrane region" description="Helical" evidence="7">
    <location>
        <begin position="219"/>
        <end position="238"/>
    </location>
</feature>
<name>A0A9D1K613_9FIRM</name>
<comment type="caution">
    <text evidence="8">The sequence shown here is derived from an EMBL/GenBank/DDBJ whole genome shotgun (WGS) entry which is preliminary data.</text>
</comment>
<feature type="transmembrane region" description="Helical" evidence="7">
    <location>
        <begin position="397"/>
        <end position="419"/>
    </location>
</feature>
<dbReference type="PANTHER" id="PTHR43266:SF10">
    <property type="entry name" value="BACILYSIN EXPORTER BACE-RELATED"/>
    <property type="match status" value="1"/>
</dbReference>
<organism evidence="8 9">
    <name type="scientific">Candidatus Alectryocaccomicrobium excrementavium</name>
    <dbReference type="NCBI Taxonomy" id="2840668"/>
    <lineage>
        <taxon>Bacteria</taxon>
        <taxon>Bacillati</taxon>
        <taxon>Bacillota</taxon>
        <taxon>Clostridia</taxon>
        <taxon>Candidatus Alectryocaccomicrobium</taxon>
    </lineage>
</organism>
<feature type="transmembrane region" description="Helical" evidence="7">
    <location>
        <begin position="355"/>
        <end position="377"/>
    </location>
</feature>
<dbReference type="Gene3D" id="1.20.1250.20">
    <property type="entry name" value="MFS general substrate transporter like domains"/>
    <property type="match status" value="1"/>
</dbReference>
<dbReference type="InterPro" id="IPR011701">
    <property type="entry name" value="MFS"/>
</dbReference>
<dbReference type="AlphaFoldDB" id="A0A9D1K613"/>
<keyword evidence="6 7" id="KW-0472">Membrane</keyword>
<evidence type="ECO:0000256" key="1">
    <source>
        <dbReference type="ARBA" id="ARBA00004651"/>
    </source>
</evidence>
<reference evidence="8" key="2">
    <citation type="journal article" date="2021" name="PeerJ">
        <title>Extensive microbial diversity within the chicken gut microbiome revealed by metagenomics and culture.</title>
        <authorList>
            <person name="Gilroy R."/>
            <person name="Ravi A."/>
            <person name="Getino M."/>
            <person name="Pursley I."/>
            <person name="Horton D.L."/>
            <person name="Alikhan N.F."/>
            <person name="Baker D."/>
            <person name="Gharbi K."/>
            <person name="Hall N."/>
            <person name="Watson M."/>
            <person name="Adriaenssens E.M."/>
            <person name="Foster-Nyarko E."/>
            <person name="Jarju S."/>
            <person name="Secka A."/>
            <person name="Antonio M."/>
            <person name="Oren A."/>
            <person name="Chaudhuri R.R."/>
            <person name="La Ragione R."/>
            <person name="Hildebrand F."/>
            <person name="Pallen M.J."/>
        </authorList>
    </citation>
    <scope>NUCLEOTIDE SEQUENCE</scope>
    <source>
        <strain evidence="8">13766</strain>
    </source>
</reference>
<feature type="transmembrane region" description="Helical" evidence="7">
    <location>
        <begin position="258"/>
        <end position="278"/>
    </location>
</feature>
<dbReference type="EMBL" id="DVJN01000083">
    <property type="protein sequence ID" value="HIS92172.1"/>
    <property type="molecule type" value="Genomic_DNA"/>
</dbReference>
<keyword evidence="2" id="KW-0813">Transport</keyword>
<evidence type="ECO:0000256" key="4">
    <source>
        <dbReference type="ARBA" id="ARBA00022692"/>
    </source>
</evidence>
<feature type="transmembrane region" description="Helical" evidence="7">
    <location>
        <begin position="12"/>
        <end position="37"/>
    </location>
</feature>
<dbReference type="PANTHER" id="PTHR43266">
    <property type="entry name" value="MACROLIDE-EFFLUX PROTEIN"/>
    <property type="match status" value="1"/>
</dbReference>
<dbReference type="InterPro" id="IPR036259">
    <property type="entry name" value="MFS_trans_sf"/>
</dbReference>
<evidence type="ECO:0000256" key="2">
    <source>
        <dbReference type="ARBA" id="ARBA00022448"/>
    </source>
</evidence>
<feature type="transmembrane region" description="Helical" evidence="7">
    <location>
        <begin position="43"/>
        <end position="64"/>
    </location>
</feature>
<dbReference type="GO" id="GO:0005886">
    <property type="term" value="C:plasma membrane"/>
    <property type="evidence" value="ECO:0007669"/>
    <property type="project" value="UniProtKB-SubCell"/>
</dbReference>
<proteinExistence type="predicted"/>
<evidence type="ECO:0000256" key="6">
    <source>
        <dbReference type="ARBA" id="ARBA00023136"/>
    </source>
</evidence>
<gene>
    <name evidence="8" type="ORF">IAA84_04060</name>
</gene>
<keyword evidence="3" id="KW-1003">Cell membrane</keyword>
<dbReference type="GO" id="GO:0022857">
    <property type="term" value="F:transmembrane transporter activity"/>
    <property type="evidence" value="ECO:0007669"/>
    <property type="project" value="InterPro"/>
</dbReference>
<feature type="transmembrane region" description="Helical" evidence="7">
    <location>
        <begin position="152"/>
        <end position="172"/>
    </location>
</feature>
<dbReference type="SUPFAM" id="SSF103473">
    <property type="entry name" value="MFS general substrate transporter"/>
    <property type="match status" value="1"/>
</dbReference>
<evidence type="ECO:0000256" key="3">
    <source>
        <dbReference type="ARBA" id="ARBA00022475"/>
    </source>
</evidence>
<evidence type="ECO:0000256" key="7">
    <source>
        <dbReference type="SAM" id="Phobius"/>
    </source>
</evidence>
<dbReference type="CDD" id="cd06173">
    <property type="entry name" value="MFS_MefA_like"/>
    <property type="match status" value="1"/>
</dbReference>
<keyword evidence="5 7" id="KW-1133">Transmembrane helix</keyword>
<evidence type="ECO:0000256" key="5">
    <source>
        <dbReference type="ARBA" id="ARBA00022989"/>
    </source>
</evidence>
<evidence type="ECO:0000313" key="9">
    <source>
        <dbReference type="Proteomes" id="UP000824140"/>
    </source>
</evidence>